<dbReference type="SUPFAM" id="SSF82771">
    <property type="entry name" value="GIY-YIG endonuclease"/>
    <property type="match status" value="1"/>
</dbReference>
<organism evidence="1 2">
    <name type="scientific">Ammoniphilus resinae</name>
    <dbReference type="NCBI Taxonomy" id="861532"/>
    <lineage>
        <taxon>Bacteria</taxon>
        <taxon>Bacillati</taxon>
        <taxon>Bacillota</taxon>
        <taxon>Bacilli</taxon>
        <taxon>Bacillales</taxon>
        <taxon>Paenibacillaceae</taxon>
        <taxon>Aneurinibacillus group</taxon>
        <taxon>Ammoniphilus</taxon>
    </lineage>
</organism>
<dbReference type="Gene3D" id="3.40.1440.10">
    <property type="entry name" value="GIY-YIG endonuclease"/>
    <property type="match status" value="1"/>
</dbReference>
<proteinExistence type="predicted"/>
<keyword evidence="2" id="KW-1185">Reference proteome</keyword>
<protein>
    <recommendedName>
        <fullName evidence="3">GIY-YIG domain-containing protein</fullName>
    </recommendedName>
</protein>
<evidence type="ECO:0000313" key="1">
    <source>
        <dbReference type="EMBL" id="MBP1931835.1"/>
    </source>
</evidence>
<name>A0ABS4GNI6_9BACL</name>
<reference evidence="1 2" key="1">
    <citation type="submission" date="2021-03" db="EMBL/GenBank/DDBJ databases">
        <title>Genomic Encyclopedia of Type Strains, Phase IV (KMG-IV): sequencing the most valuable type-strain genomes for metagenomic binning, comparative biology and taxonomic classification.</title>
        <authorList>
            <person name="Goeker M."/>
        </authorList>
    </citation>
    <scope>NUCLEOTIDE SEQUENCE [LARGE SCALE GENOMIC DNA]</scope>
    <source>
        <strain evidence="1 2">DSM 24738</strain>
    </source>
</reference>
<evidence type="ECO:0008006" key="3">
    <source>
        <dbReference type="Google" id="ProtNLM"/>
    </source>
</evidence>
<evidence type="ECO:0000313" key="2">
    <source>
        <dbReference type="Proteomes" id="UP001519343"/>
    </source>
</evidence>
<gene>
    <name evidence="1" type="ORF">J2Z37_001836</name>
</gene>
<comment type="caution">
    <text evidence="1">The sequence shown here is derived from an EMBL/GenBank/DDBJ whole genome shotgun (WGS) entry which is preliminary data.</text>
</comment>
<dbReference type="Proteomes" id="UP001519343">
    <property type="component" value="Unassembled WGS sequence"/>
</dbReference>
<sequence length="171" mass="20089">MMNTNNLKKLIEDFTTQFVLEITNSIGANQVNLSPQVQDVLIDKNEKDWKEFLNAVKDRYGVYAAVNTVNHKAYVGKGCIYSRASTHRSLLRYGKHQNTQWQNDWTQFGEDKFIWIPLFFARYKGDSTMDIVENLFIDIMRLTDERYGYNQNQQPKKHRLGDFVLRITPSN</sequence>
<accession>A0ABS4GNI6</accession>
<dbReference type="EMBL" id="JAGGKT010000004">
    <property type="protein sequence ID" value="MBP1931835.1"/>
    <property type="molecule type" value="Genomic_DNA"/>
</dbReference>
<dbReference type="InterPro" id="IPR035901">
    <property type="entry name" value="GIY-YIG_endonuc_sf"/>
</dbReference>